<organism evidence="8 9">
    <name type="scientific">Metallumcola ferriviriculae</name>
    <dbReference type="NCBI Taxonomy" id="3039180"/>
    <lineage>
        <taxon>Bacteria</taxon>
        <taxon>Bacillati</taxon>
        <taxon>Bacillota</taxon>
        <taxon>Clostridia</taxon>
        <taxon>Neomoorellales</taxon>
        <taxon>Desulfitibacteraceae</taxon>
        <taxon>Metallumcola</taxon>
    </lineage>
</organism>
<feature type="transmembrane region" description="Helical" evidence="6">
    <location>
        <begin position="100"/>
        <end position="119"/>
    </location>
</feature>
<evidence type="ECO:0000256" key="5">
    <source>
        <dbReference type="ARBA" id="ARBA00023136"/>
    </source>
</evidence>
<dbReference type="PANTHER" id="PTHR23521">
    <property type="entry name" value="TRANSPORTER MFS SUPERFAMILY"/>
    <property type="match status" value="1"/>
</dbReference>
<evidence type="ECO:0000256" key="4">
    <source>
        <dbReference type="ARBA" id="ARBA00022989"/>
    </source>
</evidence>
<feature type="transmembrane region" description="Helical" evidence="6">
    <location>
        <begin position="131"/>
        <end position="154"/>
    </location>
</feature>
<evidence type="ECO:0000256" key="2">
    <source>
        <dbReference type="ARBA" id="ARBA00022448"/>
    </source>
</evidence>
<feature type="transmembrane region" description="Helical" evidence="6">
    <location>
        <begin position="252"/>
        <end position="272"/>
    </location>
</feature>
<feature type="transmembrane region" description="Helical" evidence="6">
    <location>
        <begin position="76"/>
        <end position="94"/>
    </location>
</feature>
<feature type="transmembrane region" description="Helical" evidence="6">
    <location>
        <begin position="160"/>
        <end position="182"/>
    </location>
</feature>
<dbReference type="PANTHER" id="PTHR23521:SF3">
    <property type="entry name" value="MFS TRANSPORTER"/>
    <property type="match status" value="1"/>
</dbReference>
<dbReference type="InterPro" id="IPR011701">
    <property type="entry name" value="MFS"/>
</dbReference>
<dbReference type="KEGG" id="dbc:MFMK1_003555"/>
<keyword evidence="2" id="KW-0813">Transport</keyword>
<feature type="transmembrane region" description="Helical" evidence="6">
    <location>
        <begin position="43"/>
        <end position="64"/>
    </location>
</feature>
<dbReference type="AlphaFoldDB" id="A0AAU0UTB7"/>
<name>A0AAU0UTB7_9FIRM</name>
<dbReference type="GO" id="GO:0022857">
    <property type="term" value="F:transmembrane transporter activity"/>
    <property type="evidence" value="ECO:0007669"/>
    <property type="project" value="InterPro"/>
</dbReference>
<feature type="transmembrane region" description="Helical" evidence="6">
    <location>
        <begin position="303"/>
        <end position="324"/>
    </location>
</feature>
<keyword evidence="5 6" id="KW-0472">Membrane</keyword>
<comment type="subcellular location">
    <subcellularLocation>
        <location evidence="1">Cell membrane</location>
        <topology evidence="1">Multi-pass membrane protein</topology>
    </subcellularLocation>
</comment>
<keyword evidence="4 6" id="KW-1133">Transmembrane helix</keyword>
<dbReference type="RefSeq" id="WP_366923064.1">
    <property type="nucleotide sequence ID" value="NZ_CP121694.1"/>
</dbReference>
<proteinExistence type="predicted"/>
<sequence length="405" mass="44111">MKISRWTALAWIAISELFALSLWFSASAILPELTKVWNLNSSMQAWVTASVQIGFITGALSSSLFGIADRFNARKIFAVSALTGAVVNGLLVWVDSAWLGITLRFITGISMAGVYPIAVKLLSQWFPTKRGVAIGILVAALTLGSSLPHFIVLFLSSVHWQLVIATSSILALISTVIITWVLPDTPVASKKNPVSFKLLKKVVTNKPVMLANYGYFGHQWELYAMWTWLPAFLAASLITYSPQINPLWSKLFSFLSIGVAGAFGCIIGGYCAEKIGKSNLTIIAMSISALCSIIIGFTFGSSIWLTLIVSLIWGMTVVADSAQFSAAVTDFSNADYVGTALTFQMSIGFLITVFSINLVPVIQAQIGWEWVFAILSIGPILGIISMSHLKYYETSGKKEPYTLWF</sequence>
<protein>
    <submittedName>
        <fullName evidence="8">MFS transporter</fullName>
    </submittedName>
</protein>
<dbReference type="InterPro" id="IPR036259">
    <property type="entry name" value="MFS_trans_sf"/>
</dbReference>
<dbReference type="InterPro" id="IPR020846">
    <property type="entry name" value="MFS_dom"/>
</dbReference>
<evidence type="ECO:0000259" key="7">
    <source>
        <dbReference type="PROSITE" id="PS50850"/>
    </source>
</evidence>
<feature type="transmembrane region" description="Helical" evidence="6">
    <location>
        <begin position="222"/>
        <end position="240"/>
    </location>
</feature>
<dbReference type="Gene3D" id="1.20.1250.20">
    <property type="entry name" value="MFS general substrate transporter like domains"/>
    <property type="match status" value="2"/>
</dbReference>
<evidence type="ECO:0000313" key="8">
    <source>
        <dbReference type="EMBL" id="WRO23688.1"/>
    </source>
</evidence>
<dbReference type="PROSITE" id="PS50850">
    <property type="entry name" value="MFS"/>
    <property type="match status" value="1"/>
</dbReference>
<feature type="transmembrane region" description="Helical" evidence="6">
    <location>
        <begin position="336"/>
        <end position="358"/>
    </location>
</feature>
<evidence type="ECO:0000256" key="1">
    <source>
        <dbReference type="ARBA" id="ARBA00004651"/>
    </source>
</evidence>
<keyword evidence="3 6" id="KW-0812">Transmembrane</keyword>
<dbReference type="EMBL" id="CP121694">
    <property type="protein sequence ID" value="WRO23688.1"/>
    <property type="molecule type" value="Genomic_DNA"/>
</dbReference>
<evidence type="ECO:0000256" key="6">
    <source>
        <dbReference type="SAM" id="Phobius"/>
    </source>
</evidence>
<accession>A0AAU0UTB7</accession>
<gene>
    <name evidence="8" type="ORF">MFMK1_003555</name>
</gene>
<feature type="domain" description="Major facilitator superfamily (MFS) profile" evidence="7">
    <location>
        <begin position="1"/>
        <end position="394"/>
    </location>
</feature>
<dbReference type="Pfam" id="PF07690">
    <property type="entry name" value="MFS_1"/>
    <property type="match status" value="1"/>
</dbReference>
<dbReference type="Proteomes" id="UP001329915">
    <property type="component" value="Chromosome"/>
</dbReference>
<keyword evidence="9" id="KW-1185">Reference proteome</keyword>
<feature type="transmembrane region" description="Helical" evidence="6">
    <location>
        <begin position="370"/>
        <end position="389"/>
    </location>
</feature>
<evidence type="ECO:0000256" key="3">
    <source>
        <dbReference type="ARBA" id="ARBA00022692"/>
    </source>
</evidence>
<evidence type="ECO:0000313" key="9">
    <source>
        <dbReference type="Proteomes" id="UP001329915"/>
    </source>
</evidence>
<dbReference type="SUPFAM" id="SSF103473">
    <property type="entry name" value="MFS general substrate transporter"/>
    <property type="match status" value="1"/>
</dbReference>
<dbReference type="GO" id="GO:0005886">
    <property type="term" value="C:plasma membrane"/>
    <property type="evidence" value="ECO:0007669"/>
    <property type="project" value="UniProtKB-SubCell"/>
</dbReference>
<reference evidence="8 9" key="1">
    <citation type="submission" date="2023-04" db="EMBL/GenBank/DDBJ databases">
        <authorList>
            <person name="Hsu D."/>
        </authorList>
    </citation>
    <scope>NUCLEOTIDE SEQUENCE [LARGE SCALE GENOMIC DNA]</scope>
    <source>
        <strain evidence="8 9">MK1</strain>
    </source>
</reference>